<dbReference type="InterPro" id="IPR000780">
    <property type="entry name" value="CheR_MeTrfase"/>
</dbReference>
<dbReference type="Gene3D" id="3.40.50.150">
    <property type="entry name" value="Vaccinia Virus protein VP39"/>
    <property type="match status" value="1"/>
</dbReference>
<evidence type="ECO:0000256" key="2">
    <source>
        <dbReference type="ARBA" id="ARBA00022603"/>
    </source>
</evidence>
<dbReference type="GO" id="GO:0008983">
    <property type="term" value="F:protein-glutamate O-methyltransferase activity"/>
    <property type="evidence" value="ECO:0007669"/>
    <property type="project" value="UniProtKB-EC"/>
</dbReference>
<dbReference type="PIRSF" id="PIRSF000410">
    <property type="entry name" value="CheR"/>
    <property type="match status" value="1"/>
</dbReference>
<dbReference type="InterPro" id="IPR036804">
    <property type="entry name" value="CheR_N_sf"/>
</dbReference>
<evidence type="ECO:0000256" key="3">
    <source>
        <dbReference type="ARBA" id="ARBA00022679"/>
    </source>
</evidence>
<dbReference type="InterPro" id="IPR050903">
    <property type="entry name" value="Bact_Chemotaxis_MeTrfase"/>
</dbReference>
<evidence type="ECO:0000259" key="7">
    <source>
        <dbReference type="PROSITE" id="PS50123"/>
    </source>
</evidence>
<dbReference type="InterPro" id="IPR029063">
    <property type="entry name" value="SAM-dependent_MTases_sf"/>
</dbReference>
<feature type="binding site" evidence="6">
    <location>
        <begin position="213"/>
        <end position="214"/>
    </location>
    <ligand>
        <name>S-adenosyl-L-methionine</name>
        <dbReference type="ChEBI" id="CHEBI:59789"/>
    </ligand>
</feature>
<dbReference type="InterPro" id="IPR022642">
    <property type="entry name" value="CheR_C"/>
</dbReference>
<dbReference type="InterPro" id="IPR026024">
    <property type="entry name" value="Chemotaxis_MeTrfase_CheR"/>
</dbReference>
<feature type="binding site" evidence="6">
    <location>
        <position position="81"/>
    </location>
    <ligand>
        <name>S-adenosyl-L-methionine</name>
        <dbReference type="ChEBI" id="CHEBI:59789"/>
    </ligand>
</feature>
<reference evidence="8" key="1">
    <citation type="submission" date="2018-10" db="EMBL/GenBank/DDBJ databases">
        <authorList>
            <consortium name="NARMS: The National Antimicrobial Resistance Monitoring System"/>
        </authorList>
    </citation>
    <scope>NUCLEOTIDE SEQUENCE [LARGE SCALE GENOMIC DNA]</scope>
    <source>
        <strain evidence="8">CVM N17EC0388</strain>
    </source>
</reference>
<evidence type="ECO:0000256" key="5">
    <source>
        <dbReference type="PIRNR" id="PIRNR000410"/>
    </source>
</evidence>
<name>A0A3L0VYS3_ECOLX</name>
<proteinExistence type="predicted"/>
<dbReference type="CDD" id="cd02440">
    <property type="entry name" value="AdoMet_MTases"/>
    <property type="match status" value="1"/>
</dbReference>
<dbReference type="Gene3D" id="1.10.155.10">
    <property type="entry name" value="Chemotaxis receptor methyltransferase CheR, N-terminal domain"/>
    <property type="match status" value="1"/>
</dbReference>
<evidence type="ECO:0000256" key="4">
    <source>
        <dbReference type="ARBA" id="ARBA00022691"/>
    </source>
</evidence>
<feature type="binding site" evidence="6">
    <location>
        <begin position="196"/>
        <end position="197"/>
    </location>
    <ligand>
        <name>S-adenosyl-L-methionine</name>
        <dbReference type="ChEBI" id="CHEBI:59789"/>
    </ligand>
</feature>
<evidence type="ECO:0000256" key="1">
    <source>
        <dbReference type="ARBA" id="ARBA00001541"/>
    </source>
</evidence>
<comment type="catalytic activity">
    <reaction evidence="1 5">
        <text>L-glutamyl-[protein] + S-adenosyl-L-methionine = [protein]-L-glutamate 5-O-methyl ester + S-adenosyl-L-homocysteine</text>
        <dbReference type="Rhea" id="RHEA:24452"/>
        <dbReference type="Rhea" id="RHEA-COMP:10208"/>
        <dbReference type="Rhea" id="RHEA-COMP:10311"/>
        <dbReference type="ChEBI" id="CHEBI:29973"/>
        <dbReference type="ChEBI" id="CHEBI:57856"/>
        <dbReference type="ChEBI" id="CHEBI:59789"/>
        <dbReference type="ChEBI" id="CHEBI:82795"/>
        <dbReference type="EC" id="2.1.1.80"/>
    </reaction>
</comment>
<feature type="binding site" evidence="6">
    <location>
        <position position="138"/>
    </location>
    <ligand>
        <name>S-adenosyl-L-methionine</name>
        <dbReference type="ChEBI" id="CHEBI:59789"/>
    </ligand>
</feature>
<dbReference type="SUPFAM" id="SSF53335">
    <property type="entry name" value="S-adenosyl-L-methionine-dependent methyltransferases"/>
    <property type="match status" value="1"/>
</dbReference>
<keyword evidence="2 5" id="KW-0489">Methyltransferase</keyword>
<dbReference type="GO" id="GO:0032259">
    <property type="term" value="P:methylation"/>
    <property type="evidence" value="ECO:0007669"/>
    <property type="project" value="UniProtKB-KW"/>
</dbReference>
<feature type="binding site" evidence="6">
    <location>
        <position position="115"/>
    </location>
    <ligand>
        <name>S-adenosyl-L-methionine</name>
        <dbReference type="ChEBI" id="CHEBI:59789"/>
    </ligand>
</feature>
<dbReference type="InterPro" id="IPR022641">
    <property type="entry name" value="CheR_N"/>
</dbReference>
<dbReference type="PANTHER" id="PTHR24422:SF26">
    <property type="entry name" value="CHEMOTAXIS PROTEIN METHYLTRANSFERASE"/>
    <property type="match status" value="1"/>
</dbReference>
<accession>A0A3L0VYS3</accession>
<sequence length="267" mass="30680">MYQTQLHDDEFAQFQRWIHQTAGIDLSPAKKALVASRLSKRLCHYELESYGDYFSLIMNQRGAELQVALDLLTTNETYFFREPKHFEFLSEKVLARLPKERGVRVWSAASSSGEEPYSLAMTLAETLSQGNWEVIASDISTRVLEQARAGQYPMERAHNIPLSFLMKYCLKGVGFQEGTFIIDRKLRDKVQFRHINLNQELPDIGMFDIILIRNVMIYFNRDTKGQVLQRLVPRLKKGGYLIVSHAESLNGLPHGLQLVSPSIYLKP</sequence>
<comment type="function">
    <text evidence="5">Methylation of the membrane-bound methyl-accepting chemotaxis proteins (MCP) to form gamma-glutamyl methyl ester residues in MCP.</text>
</comment>
<feature type="domain" description="CheR-type methyltransferase" evidence="7">
    <location>
        <begin position="1"/>
        <end position="267"/>
    </location>
</feature>
<comment type="caution">
    <text evidence="8">The sequence shown here is derived from an EMBL/GenBank/DDBJ whole genome shotgun (WGS) entry which is preliminary data.</text>
</comment>
<dbReference type="PANTHER" id="PTHR24422">
    <property type="entry name" value="CHEMOTAXIS PROTEIN METHYLTRANSFERASE"/>
    <property type="match status" value="1"/>
</dbReference>
<dbReference type="SMART" id="SM00138">
    <property type="entry name" value="MeTrc"/>
    <property type="match status" value="1"/>
</dbReference>
<dbReference type="PRINTS" id="PR00996">
    <property type="entry name" value="CHERMTFRASE"/>
</dbReference>
<dbReference type="Pfam" id="PF03705">
    <property type="entry name" value="CheR_N"/>
    <property type="match status" value="1"/>
</dbReference>
<organism evidence="8">
    <name type="scientific">Escherichia coli</name>
    <dbReference type="NCBI Taxonomy" id="562"/>
    <lineage>
        <taxon>Bacteria</taxon>
        <taxon>Pseudomonadati</taxon>
        <taxon>Pseudomonadota</taxon>
        <taxon>Gammaproteobacteria</taxon>
        <taxon>Enterobacterales</taxon>
        <taxon>Enterobacteriaceae</taxon>
        <taxon>Escherichia</taxon>
    </lineage>
</organism>
<dbReference type="SUPFAM" id="SSF47757">
    <property type="entry name" value="Chemotaxis receptor methyltransferase CheR, N-terminal domain"/>
    <property type="match status" value="1"/>
</dbReference>
<dbReference type="EC" id="2.1.1.80" evidence="5"/>
<dbReference type="AlphaFoldDB" id="A0A3L0VYS3"/>
<dbReference type="EMBL" id="RNRV01000003">
    <property type="protein sequence ID" value="MHO03347.1"/>
    <property type="molecule type" value="Genomic_DNA"/>
</dbReference>
<gene>
    <name evidence="8" type="ORF">D9F05_02975</name>
</gene>
<feature type="binding site" evidence="6">
    <location>
        <position position="77"/>
    </location>
    <ligand>
        <name>S-adenosyl-L-methionine</name>
        <dbReference type="ChEBI" id="CHEBI:59789"/>
    </ligand>
</feature>
<dbReference type="Pfam" id="PF01739">
    <property type="entry name" value="CheR"/>
    <property type="match status" value="1"/>
</dbReference>
<evidence type="ECO:0000256" key="6">
    <source>
        <dbReference type="PIRSR" id="PIRSR000410-1"/>
    </source>
</evidence>
<keyword evidence="3 5" id="KW-0808">Transferase</keyword>
<protein>
    <recommendedName>
        <fullName evidence="5">Chemotaxis protein methyltransferase</fullName>
        <ecNumber evidence="5">2.1.1.80</ecNumber>
    </recommendedName>
</protein>
<keyword evidence="4 5" id="KW-0949">S-adenosyl-L-methionine</keyword>
<evidence type="ECO:0000313" key="8">
    <source>
        <dbReference type="EMBL" id="MHO03347.1"/>
    </source>
</evidence>
<dbReference type="PROSITE" id="PS50123">
    <property type="entry name" value="CHER"/>
    <property type="match status" value="1"/>
</dbReference>
<feature type="binding site" evidence="6">
    <location>
        <position position="75"/>
    </location>
    <ligand>
        <name>S-adenosyl-L-methionine</name>
        <dbReference type="ChEBI" id="CHEBI:59789"/>
    </ligand>
</feature>